<dbReference type="EMBL" id="VITR01000011">
    <property type="protein sequence ID" value="TWB39035.1"/>
    <property type="molecule type" value="Genomic_DNA"/>
</dbReference>
<dbReference type="AlphaFoldDB" id="A0A560GYC5"/>
<keyword evidence="1" id="KW-0472">Membrane</keyword>
<evidence type="ECO:0000313" key="3">
    <source>
        <dbReference type="EMBL" id="TWB39035.1"/>
    </source>
</evidence>
<comment type="caution">
    <text evidence="3">The sequence shown here is derived from an EMBL/GenBank/DDBJ whole genome shotgun (WGS) entry which is preliminary data.</text>
</comment>
<dbReference type="OrthoDB" id="5608210at2"/>
<keyword evidence="4" id="KW-1185">Reference proteome</keyword>
<keyword evidence="1" id="KW-0812">Transmembrane</keyword>
<protein>
    <submittedName>
        <fullName evidence="3">MxaA protein</fullName>
    </submittedName>
</protein>
<keyword evidence="2" id="KW-0732">Signal</keyword>
<accession>A0A560GYC5</accession>
<dbReference type="Proteomes" id="UP000315751">
    <property type="component" value="Unassembled WGS sequence"/>
</dbReference>
<evidence type="ECO:0000313" key="4">
    <source>
        <dbReference type="Proteomes" id="UP000315751"/>
    </source>
</evidence>
<evidence type="ECO:0000256" key="2">
    <source>
        <dbReference type="SAM" id="SignalP"/>
    </source>
</evidence>
<proteinExistence type="predicted"/>
<dbReference type="RefSeq" id="WP_145734403.1">
    <property type="nucleotide sequence ID" value="NZ_VITR01000011.1"/>
</dbReference>
<evidence type="ECO:0000256" key="1">
    <source>
        <dbReference type="SAM" id="Phobius"/>
    </source>
</evidence>
<name>A0A560GYC5_9PROT</name>
<feature type="chain" id="PRO_5022012150" evidence="2">
    <location>
        <begin position="23"/>
        <end position="307"/>
    </location>
</feature>
<reference evidence="3 4" key="1">
    <citation type="submission" date="2019-06" db="EMBL/GenBank/DDBJ databases">
        <title>Genomic Encyclopedia of Type Strains, Phase IV (KMG-V): Genome sequencing to study the core and pangenomes of soil and plant-associated prokaryotes.</title>
        <authorList>
            <person name="Whitman W."/>
        </authorList>
    </citation>
    <scope>NUCLEOTIDE SEQUENCE [LARGE SCALE GENOMIC DNA]</scope>
    <source>
        <strain evidence="3 4">BR 11622</strain>
    </source>
</reference>
<sequence length="307" mass="33236">MAARILPIAATLTVLLLGAAQAQPAGDASPDVVVRAERDIGFFTGDLIRADVILTVPAGATLDRASLPVPGPVAYWLDLRDITVVRHGRTITLHLIYQNFYVALDARRMQMPGFPVGLLIGGTAQAVDVPPWTIGVSPLREVAPPVQEDPKAYLQPDRPAGYLDTGRWWTVTGGLAVAALLALLPLAYHRAWGPFRRRPARDFAAAVRHLRRLGARGETETGYLEALLILHRALDGAAGRRVLADDMPAFLNRRPVFTPARAGLEAFFQASRQAFFGSAPAKARQVLPFKDLQVLGRSLAAAERGRP</sequence>
<organism evidence="3 4">
    <name type="scientific">Nitrospirillum amazonense</name>
    <dbReference type="NCBI Taxonomy" id="28077"/>
    <lineage>
        <taxon>Bacteria</taxon>
        <taxon>Pseudomonadati</taxon>
        <taxon>Pseudomonadota</taxon>
        <taxon>Alphaproteobacteria</taxon>
        <taxon>Rhodospirillales</taxon>
        <taxon>Azospirillaceae</taxon>
        <taxon>Nitrospirillum</taxon>
    </lineage>
</organism>
<keyword evidence="1" id="KW-1133">Transmembrane helix</keyword>
<feature type="signal peptide" evidence="2">
    <location>
        <begin position="1"/>
        <end position="22"/>
    </location>
</feature>
<gene>
    <name evidence="3" type="ORF">FBZ90_11130</name>
</gene>
<feature type="transmembrane region" description="Helical" evidence="1">
    <location>
        <begin position="168"/>
        <end position="188"/>
    </location>
</feature>